<dbReference type="EMBL" id="BK014705">
    <property type="protein sequence ID" value="DAD68611.1"/>
    <property type="molecule type" value="Genomic_DNA"/>
</dbReference>
<keyword evidence="2" id="KW-0540">Nuclease</keyword>
<dbReference type="InterPro" id="IPR003615">
    <property type="entry name" value="HNH_nuc"/>
</dbReference>
<dbReference type="Pfam" id="PF01844">
    <property type="entry name" value="HNH"/>
    <property type="match status" value="1"/>
</dbReference>
<dbReference type="InterPro" id="IPR002711">
    <property type="entry name" value="HNH"/>
</dbReference>
<keyword evidence="2" id="KW-0378">Hydrolase</keyword>
<dbReference type="GO" id="GO:0004519">
    <property type="term" value="F:endonuclease activity"/>
    <property type="evidence" value="ECO:0007669"/>
    <property type="project" value="UniProtKB-KW"/>
</dbReference>
<evidence type="ECO:0000259" key="1">
    <source>
        <dbReference type="SMART" id="SM00507"/>
    </source>
</evidence>
<accession>A0A8S5LFG6</accession>
<protein>
    <submittedName>
        <fullName evidence="2">Recombination endonuclease VII</fullName>
    </submittedName>
</protein>
<organism evidence="2">
    <name type="scientific">Siphoviridae sp. ctABi4</name>
    <dbReference type="NCBI Taxonomy" id="2823566"/>
    <lineage>
        <taxon>Viruses</taxon>
        <taxon>Duplodnaviria</taxon>
        <taxon>Heunggongvirae</taxon>
        <taxon>Uroviricota</taxon>
        <taxon>Caudoviricetes</taxon>
    </lineage>
</organism>
<reference evidence="2" key="1">
    <citation type="journal article" date="2021" name="Proc. Natl. Acad. Sci. U.S.A.">
        <title>A Catalog of Tens of Thousands of Viruses from Human Metagenomes Reveals Hidden Associations with Chronic Diseases.</title>
        <authorList>
            <person name="Tisza M.J."/>
            <person name="Buck C.B."/>
        </authorList>
    </citation>
    <scope>NUCLEOTIDE SEQUENCE</scope>
    <source>
        <strain evidence="2">CtABi4</strain>
    </source>
</reference>
<keyword evidence="2" id="KW-0255">Endonuclease</keyword>
<evidence type="ECO:0000313" key="2">
    <source>
        <dbReference type="EMBL" id="DAD68611.1"/>
    </source>
</evidence>
<dbReference type="CDD" id="cd00085">
    <property type="entry name" value="HNHc"/>
    <property type="match status" value="1"/>
</dbReference>
<proteinExistence type="predicted"/>
<dbReference type="SMART" id="SM00507">
    <property type="entry name" value="HNHc"/>
    <property type="match status" value="1"/>
</dbReference>
<dbReference type="GO" id="GO:0008270">
    <property type="term" value="F:zinc ion binding"/>
    <property type="evidence" value="ECO:0007669"/>
    <property type="project" value="InterPro"/>
</dbReference>
<dbReference type="GO" id="GO:0003676">
    <property type="term" value="F:nucleic acid binding"/>
    <property type="evidence" value="ECO:0007669"/>
    <property type="project" value="InterPro"/>
</dbReference>
<sequence length="132" mass="15768">MSNRKSISKHTRLKVYQKYNGHCAYCGCELALKEMQVDHIQSVYWYDGANDIENYNPACRMCNFYKSTMSVEDFREQLGKILSRLEKGFIFRLAKKYGLIREIKEPVIFYFEKENLKKVVDFEREKLSLQEL</sequence>
<dbReference type="Gene3D" id="1.10.30.50">
    <property type="match status" value="1"/>
</dbReference>
<feature type="domain" description="HNH nuclease" evidence="1">
    <location>
        <begin position="10"/>
        <end position="64"/>
    </location>
</feature>
<name>A0A8S5LFG6_9CAUD</name>